<gene>
    <name evidence="4" type="ORF">GAB14E_3334</name>
</gene>
<feature type="domain" description="DUF4266" evidence="3">
    <location>
        <begin position="156"/>
        <end position="205"/>
    </location>
</feature>
<dbReference type="Pfam" id="PF14086">
    <property type="entry name" value="DUF4266"/>
    <property type="match status" value="1"/>
</dbReference>
<feature type="chain" id="PRO_5001948644" description="DUF4266 domain-containing protein" evidence="2">
    <location>
        <begin position="23"/>
        <end position="206"/>
    </location>
</feature>
<evidence type="ECO:0000259" key="3">
    <source>
        <dbReference type="Pfam" id="PF14086"/>
    </source>
</evidence>
<dbReference type="RefSeq" id="WP_052093796.1">
    <property type="nucleotide sequence ID" value="NZ_JQEC01000042.1"/>
</dbReference>
<dbReference type="Proteomes" id="UP000029868">
    <property type="component" value="Unassembled WGS sequence"/>
</dbReference>
<protein>
    <recommendedName>
        <fullName evidence="3">DUF4266 domain-containing protein</fullName>
    </recommendedName>
</protein>
<dbReference type="InterPro" id="IPR025362">
    <property type="entry name" value="DUF4266"/>
</dbReference>
<proteinExistence type="predicted"/>
<organism evidence="4 5">
    <name type="scientific">Colwellia psychrerythraea</name>
    <name type="common">Vibrio psychroerythus</name>
    <dbReference type="NCBI Taxonomy" id="28229"/>
    <lineage>
        <taxon>Bacteria</taxon>
        <taxon>Pseudomonadati</taxon>
        <taxon>Pseudomonadota</taxon>
        <taxon>Gammaproteobacteria</taxon>
        <taxon>Alteromonadales</taxon>
        <taxon>Colwelliaceae</taxon>
        <taxon>Colwellia</taxon>
    </lineage>
</organism>
<dbReference type="AlphaFoldDB" id="A0A099KMQ1"/>
<evidence type="ECO:0000313" key="4">
    <source>
        <dbReference type="EMBL" id="KGJ91182.1"/>
    </source>
</evidence>
<feature type="compositionally biased region" description="Polar residues" evidence="1">
    <location>
        <begin position="66"/>
        <end position="81"/>
    </location>
</feature>
<dbReference type="PATRIC" id="fig|28229.3.peg.3055"/>
<name>A0A099KMQ1_COLPS</name>
<dbReference type="OrthoDB" id="5901453at2"/>
<feature type="signal peptide" evidence="2">
    <location>
        <begin position="1"/>
        <end position="22"/>
    </location>
</feature>
<feature type="region of interest" description="Disordered" evidence="1">
    <location>
        <begin position="63"/>
        <end position="94"/>
    </location>
</feature>
<comment type="caution">
    <text evidence="4">The sequence shown here is derived from an EMBL/GenBank/DDBJ whole genome shotgun (WGS) entry which is preliminary data.</text>
</comment>
<sequence>MNLVINLVISAVVLVFSGQVIAAEKLAVLTADKQVISEESSYALAQESSQATSNARVVKKYKTKGRTSATNQYPTSDQHTNQGRKHGSGQGQSLAKTTLAEKTNTNGNSEGSAKQIKPLLTLVAIDQKPPPSVSPAGQWLNKGFTWIDDWFIDKEVKPWQKAKLAEPVMLPGGVAPVMKKFSSKIYISKAATLGGDGVAGGGCGCK</sequence>
<evidence type="ECO:0000256" key="2">
    <source>
        <dbReference type="SAM" id="SignalP"/>
    </source>
</evidence>
<accession>A0A099KMQ1</accession>
<evidence type="ECO:0000256" key="1">
    <source>
        <dbReference type="SAM" id="MobiDB-lite"/>
    </source>
</evidence>
<evidence type="ECO:0000313" key="5">
    <source>
        <dbReference type="Proteomes" id="UP000029868"/>
    </source>
</evidence>
<reference evidence="4 5" key="1">
    <citation type="submission" date="2014-08" db="EMBL/GenBank/DDBJ databases">
        <title>Genomic and Phenotypic Diversity of Colwellia psychrerythraea strains from Disparate Marine Basins.</title>
        <authorList>
            <person name="Techtmann S.M."/>
            <person name="Stelling S.C."/>
            <person name="Utturkar S.M."/>
            <person name="Alshibli N."/>
            <person name="Harris A."/>
            <person name="Brown S.D."/>
            <person name="Hazen T.C."/>
        </authorList>
    </citation>
    <scope>NUCLEOTIDE SEQUENCE [LARGE SCALE GENOMIC DNA]</scope>
    <source>
        <strain evidence="4 5">GAB14E</strain>
    </source>
</reference>
<dbReference type="EMBL" id="JQEC01000042">
    <property type="protein sequence ID" value="KGJ91182.1"/>
    <property type="molecule type" value="Genomic_DNA"/>
</dbReference>
<keyword evidence="2" id="KW-0732">Signal</keyword>